<gene>
    <name evidence="2" type="ORF">FEE95_01070</name>
</gene>
<dbReference type="OrthoDB" id="1262626at2"/>
<reference evidence="2 3" key="1">
    <citation type="submission" date="2019-05" db="EMBL/GenBank/DDBJ databases">
        <authorList>
            <person name="Zhang J.-Y."/>
            <person name="Feg X."/>
            <person name="Du Z.-J."/>
        </authorList>
    </citation>
    <scope>NUCLEOTIDE SEQUENCE [LARGE SCALE GENOMIC DNA]</scope>
    <source>
        <strain evidence="2 3">RZ26</strain>
    </source>
</reference>
<comment type="caution">
    <text evidence="2">The sequence shown here is derived from an EMBL/GenBank/DDBJ whole genome shotgun (WGS) entry which is preliminary data.</text>
</comment>
<feature type="chain" id="PRO_5024464279" evidence="1">
    <location>
        <begin position="20"/>
        <end position="171"/>
    </location>
</feature>
<dbReference type="AlphaFoldDB" id="A0A5S3PT28"/>
<organism evidence="2 3">
    <name type="scientific">Maribacter algarum</name>
    <name type="common">ex Zhang et al. 2020</name>
    <dbReference type="NCBI Taxonomy" id="2578118"/>
    <lineage>
        <taxon>Bacteria</taxon>
        <taxon>Pseudomonadati</taxon>
        <taxon>Bacteroidota</taxon>
        <taxon>Flavobacteriia</taxon>
        <taxon>Flavobacteriales</taxon>
        <taxon>Flavobacteriaceae</taxon>
        <taxon>Maribacter</taxon>
    </lineage>
</organism>
<accession>A0A5S3PT28</accession>
<dbReference type="Proteomes" id="UP000310314">
    <property type="component" value="Unassembled WGS sequence"/>
</dbReference>
<sequence>MHKLITSLLILFASINVFSQDEYFKLPNAKTQKPCLIFNKKIIGNEYLMKSFGTSEEEVKEKVKEIAVLKGKGNRKENDYYNLTDYGLVFLDLKESPESKTQTEFKEFFGLDKQNEIYIDGYLLESKKYRIALTGITEIEIVEPDNANGLKSKALNIWTLAKSERYRENAN</sequence>
<protein>
    <submittedName>
        <fullName evidence="2">Uncharacterized protein</fullName>
    </submittedName>
</protein>
<keyword evidence="3" id="KW-1185">Reference proteome</keyword>
<evidence type="ECO:0000313" key="3">
    <source>
        <dbReference type="Proteomes" id="UP000310314"/>
    </source>
</evidence>
<keyword evidence="1" id="KW-0732">Signal</keyword>
<name>A0A5S3PT28_9FLAO</name>
<evidence type="ECO:0000256" key="1">
    <source>
        <dbReference type="SAM" id="SignalP"/>
    </source>
</evidence>
<evidence type="ECO:0000313" key="2">
    <source>
        <dbReference type="EMBL" id="TMM58048.1"/>
    </source>
</evidence>
<proteinExistence type="predicted"/>
<feature type="signal peptide" evidence="1">
    <location>
        <begin position="1"/>
        <end position="19"/>
    </location>
</feature>
<dbReference type="RefSeq" id="WP_138655988.1">
    <property type="nucleotide sequence ID" value="NZ_VATY01000001.1"/>
</dbReference>
<dbReference type="EMBL" id="VATY01000001">
    <property type="protein sequence ID" value="TMM58048.1"/>
    <property type="molecule type" value="Genomic_DNA"/>
</dbReference>